<evidence type="ECO:0000256" key="1">
    <source>
        <dbReference type="SAM" id="MobiDB-lite"/>
    </source>
</evidence>
<feature type="region of interest" description="Disordered" evidence="1">
    <location>
        <begin position="110"/>
        <end position="172"/>
    </location>
</feature>
<dbReference type="EMBL" id="SGPM01000011">
    <property type="protein sequence ID" value="THH33028.1"/>
    <property type="molecule type" value="Genomic_DNA"/>
</dbReference>
<evidence type="ECO:0000313" key="3">
    <source>
        <dbReference type="Proteomes" id="UP000308730"/>
    </source>
</evidence>
<accession>A0A4S4N536</accession>
<feature type="compositionally biased region" description="Polar residues" evidence="1">
    <location>
        <begin position="163"/>
        <end position="172"/>
    </location>
</feature>
<reference evidence="2 3" key="1">
    <citation type="submission" date="2019-02" db="EMBL/GenBank/DDBJ databases">
        <title>Genome sequencing of the rare red list fungi Antrodiella citrinella (Flaviporus citrinellus).</title>
        <authorList>
            <person name="Buettner E."/>
            <person name="Kellner H."/>
        </authorList>
    </citation>
    <scope>NUCLEOTIDE SEQUENCE [LARGE SCALE GENOMIC DNA]</scope>
    <source>
        <strain evidence="2 3">DSM 108506</strain>
    </source>
</reference>
<feature type="region of interest" description="Disordered" evidence="1">
    <location>
        <begin position="1"/>
        <end position="22"/>
    </location>
</feature>
<evidence type="ECO:0000313" key="2">
    <source>
        <dbReference type="EMBL" id="THH33028.1"/>
    </source>
</evidence>
<dbReference type="AlphaFoldDB" id="A0A4S4N536"/>
<name>A0A4S4N536_9APHY</name>
<feature type="compositionally biased region" description="Basic residues" evidence="1">
    <location>
        <begin position="1"/>
        <end position="10"/>
    </location>
</feature>
<sequence>MHLKVHKTQTHRSTSEHNPLPPVMSLDPLAAALYRPATTCMNPTARMPIATFVSKKHFLDDALNHEMDGTNTKRMKTTHPARTLKVNRVTDHQKYTNFPQRVRRQCQQISGERKDGGARSANCGGGNHAEAPVVDDTWEMVDSSEAVDPDDASWELVKVPDSSAENETGLSM</sequence>
<gene>
    <name evidence="2" type="ORF">EUX98_g1089</name>
</gene>
<organism evidence="2 3">
    <name type="scientific">Antrodiella citrinella</name>
    <dbReference type="NCBI Taxonomy" id="2447956"/>
    <lineage>
        <taxon>Eukaryota</taxon>
        <taxon>Fungi</taxon>
        <taxon>Dikarya</taxon>
        <taxon>Basidiomycota</taxon>
        <taxon>Agaricomycotina</taxon>
        <taxon>Agaricomycetes</taxon>
        <taxon>Polyporales</taxon>
        <taxon>Steccherinaceae</taxon>
        <taxon>Antrodiella</taxon>
    </lineage>
</organism>
<comment type="caution">
    <text evidence="2">The sequence shown here is derived from an EMBL/GenBank/DDBJ whole genome shotgun (WGS) entry which is preliminary data.</text>
</comment>
<proteinExistence type="predicted"/>
<keyword evidence="3" id="KW-1185">Reference proteome</keyword>
<dbReference type="Proteomes" id="UP000308730">
    <property type="component" value="Unassembled WGS sequence"/>
</dbReference>
<protein>
    <submittedName>
        <fullName evidence="2">Uncharacterized protein</fullName>
    </submittedName>
</protein>